<dbReference type="InterPro" id="IPR012910">
    <property type="entry name" value="Plug_dom"/>
</dbReference>
<comment type="similarity">
    <text evidence="11 12">Belongs to the TonB-dependent receptor family.</text>
</comment>
<dbReference type="PANTHER" id="PTHR32552:SF81">
    <property type="entry name" value="TONB-DEPENDENT OUTER MEMBRANE RECEPTOR"/>
    <property type="match status" value="1"/>
</dbReference>
<comment type="subcellular location">
    <subcellularLocation>
        <location evidence="1 11">Cell outer membrane</location>
        <topology evidence="1 11">Multi-pass membrane protein</topology>
    </subcellularLocation>
</comment>
<organism evidence="15 16">
    <name type="scientific">Paradesertivirga mongoliensis</name>
    <dbReference type="NCBI Taxonomy" id="2100740"/>
    <lineage>
        <taxon>Bacteria</taxon>
        <taxon>Pseudomonadati</taxon>
        <taxon>Bacteroidota</taxon>
        <taxon>Sphingobacteriia</taxon>
        <taxon>Sphingobacteriales</taxon>
        <taxon>Sphingobacteriaceae</taxon>
        <taxon>Paradesertivirga</taxon>
    </lineage>
</organism>
<feature type="domain" description="TonB-dependent receptor plug" evidence="14">
    <location>
        <begin position="140"/>
        <end position="249"/>
    </location>
</feature>
<dbReference type="InterPro" id="IPR036942">
    <property type="entry name" value="Beta-barrel_TonB_sf"/>
</dbReference>
<dbReference type="Pfam" id="PF00593">
    <property type="entry name" value="TonB_dep_Rec_b-barrel"/>
    <property type="match status" value="1"/>
</dbReference>
<evidence type="ECO:0000256" key="10">
    <source>
        <dbReference type="ARBA" id="ARBA00023237"/>
    </source>
</evidence>
<evidence type="ECO:0000256" key="9">
    <source>
        <dbReference type="ARBA" id="ARBA00023136"/>
    </source>
</evidence>
<evidence type="ECO:0000256" key="11">
    <source>
        <dbReference type="PROSITE-ProRule" id="PRU01360"/>
    </source>
</evidence>
<sequence>MQNFANPNLTSAGPTFLTLSHLFLFRKFTFAFLTLILFGSVAFGQHIITGVVKDSKGIPLPGANVLVRGTTSYAVADTAGNFKITVNIETPFYLRVTYVGYKPQDFQILSFESSPVQLTLIDNSLLQEIVVTSRRRSEVLQDVPIPISVVGGTKIEEAGAFNVNRIKEMIPSVQMYTSNPRNTGVNIRGIGSPFGLTNDGLDPGVGYYVDGVYYARPAAATLDFIDIDRIEVLRGPQGTLFGKNTTAGAFNIVTRKASFTPGYNFETSLGNYGYLQAKASVTGPLNSKFAARVSFSGTQRNGVIENVRTGKSTNDINNLGFRGQLLFKPSENTSITLSADASDQQPDGYAQVVAGVVTTNRPAYRQFNAIIADLNYSLPSLNAFDRKIDHDTPWNSGNELGGISLNAETKLGPGTLTSTTAWRYWNWDPSNDRDFTGLQALAKSQNPAEHRNWSQEIRYAGELSEKLSGVVGVFYIDQEVQINGTEESGTAQWRFSQNSTGSANDARWRTPGLFEGYGIYTNAAIRSLSAAAFASIDWEFAKGFHILPGIRFNYDEKDVTYDRVARGGLETSDPALLALKNGVYSSQSYIADADEDNFTYSITASYKPNRRLNAFATYSTSFKPVGVNVAGLPTVNGAPATDLAVIKPEDTKHYEIGFKSTPINNFTLNLTFHNSDIKDYQTNVQSAELGVNRGYIANAEKVNVKGLELDANYSVNQYFSFYGAGAYTDATYVRFTNAPLPLEETGLTIDGVQVAFKDISGGQLPGISKWAGSLGGEFATPAKFFNKQSKFFTAIDASARSGFSSSPSPSKYLNIAGYALFNGRIGYKSPTGLSAFVWGRNLFNRDYFEQLLPAGGNAGHYAGVLGEPRTFGLTLRYALINGN</sequence>
<dbReference type="RefSeq" id="WP_255900665.1">
    <property type="nucleotide sequence ID" value="NZ_JAFMZO010000002.1"/>
</dbReference>
<keyword evidence="2 11" id="KW-0813">Transport</keyword>
<evidence type="ECO:0000256" key="2">
    <source>
        <dbReference type="ARBA" id="ARBA00022448"/>
    </source>
</evidence>
<keyword evidence="7" id="KW-0406">Ion transport</keyword>
<keyword evidence="15" id="KW-0675">Receptor</keyword>
<gene>
    <name evidence="15" type="ORF">ACFSJU_14260</name>
</gene>
<proteinExistence type="inferred from homology"/>
<protein>
    <submittedName>
        <fullName evidence="15">TonB-dependent receptor</fullName>
    </submittedName>
</protein>
<keyword evidence="3 11" id="KW-1134">Transmembrane beta strand</keyword>
<dbReference type="Proteomes" id="UP001597387">
    <property type="component" value="Unassembled WGS sequence"/>
</dbReference>
<evidence type="ECO:0000256" key="3">
    <source>
        <dbReference type="ARBA" id="ARBA00022452"/>
    </source>
</evidence>
<keyword evidence="16" id="KW-1185">Reference proteome</keyword>
<keyword evidence="8 12" id="KW-0798">TonB box</keyword>
<dbReference type="EMBL" id="JBHUHZ010000002">
    <property type="protein sequence ID" value="MFD2163569.1"/>
    <property type="molecule type" value="Genomic_DNA"/>
</dbReference>
<evidence type="ECO:0000256" key="1">
    <source>
        <dbReference type="ARBA" id="ARBA00004571"/>
    </source>
</evidence>
<keyword evidence="4" id="KW-0410">Iron transport</keyword>
<dbReference type="Gene3D" id="2.40.170.20">
    <property type="entry name" value="TonB-dependent receptor, beta-barrel domain"/>
    <property type="match status" value="1"/>
</dbReference>
<evidence type="ECO:0000256" key="12">
    <source>
        <dbReference type="RuleBase" id="RU003357"/>
    </source>
</evidence>
<dbReference type="InterPro" id="IPR000531">
    <property type="entry name" value="Beta-barrel_TonB"/>
</dbReference>
<dbReference type="PROSITE" id="PS52016">
    <property type="entry name" value="TONB_DEPENDENT_REC_3"/>
    <property type="match status" value="1"/>
</dbReference>
<dbReference type="Gene3D" id="2.60.40.1120">
    <property type="entry name" value="Carboxypeptidase-like, regulatory domain"/>
    <property type="match status" value="1"/>
</dbReference>
<dbReference type="InterPro" id="IPR039426">
    <property type="entry name" value="TonB-dep_rcpt-like"/>
</dbReference>
<accession>A0ABW4ZPP8</accession>
<evidence type="ECO:0000256" key="4">
    <source>
        <dbReference type="ARBA" id="ARBA00022496"/>
    </source>
</evidence>
<keyword evidence="9 11" id="KW-0472">Membrane</keyword>
<dbReference type="SUPFAM" id="SSF56935">
    <property type="entry name" value="Porins"/>
    <property type="match status" value="1"/>
</dbReference>
<evidence type="ECO:0000256" key="8">
    <source>
        <dbReference type="ARBA" id="ARBA00023077"/>
    </source>
</evidence>
<evidence type="ECO:0000256" key="7">
    <source>
        <dbReference type="ARBA" id="ARBA00023065"/>
    </source>
</evidence>
<evidence type="ECO:0000313" key="15">
    <source>
        <dbReference type="EMBL" id="MFD2163569.1"/>
    </source>
</evidence>
<keyword evidence="5 11" id="KW-0812">Transmembrane</keyword>
<dbReference type="Pfam" id="PF13715">
    <property type="entry name" value="CarbopepD_reg_2"/>
    <property type="match status" value="1"/>
</dbReference>
<evidence type="ECO:0000256" key="5">
    <source>
        <dbReference type="ARBA" id="ARBA00022692"/>
    </source>
</evidence>
<keyword evidence="10 11" id="KW-0998">Cell outer membrane</keyword>
<evidence type="ECO:0000259" key="13">
    <source>
        <dbReference type="Pfam" id="PF00593"/>
    </source>
</evidence>
<reference evidence="16" key="1">
    <citation type="journal article" date="2019" name="Int. J. Syst. Evol. Microbiol.">
        <title>The Global Catalogue of Microorganisms (GCM) 10K type strain sequencing project: providing services to taxonomists for standard genome sequencing and annotation.</title>
        <authorList>
            <consortium name="The Broad Institute Genomics Platform"/>
            <consortium name="The Broad Institute Genome Sequencing Center for Infectious Disease"/>
            <person name="Wu L."/>
            <person name="Ma J."/>
        </authorList>
    </citation>
    <scope>NUCLEOTIDE SEQUENCE [LARGE SCALE GENOMIC DNA]</scope>
    <source>
        <strain evidence="16">KCTC 42217</strain>
    </source>
</reference>
<evidence type="ECO:0000256" key="6">
    <source>
        <dbReference type="ARBA" id="ARBA00023004"/>
    </source>
</evidence>
<evidence type="ECO:0000259" key="14">
    <source>
        <dbReference type="Pfam" id="PF07715"/>
    </source>
</evidence>
<dbReference type="Pfam" id="PF07715">
    <property type="entry name" value="Plug"/>
    <property type="match status" value="1"/>
</dbReference>
<evidence type="ECO:0000313" key="16">
    <source>
        <dbReference type="Proteomes" id="UP001597387"/>
    </source>
</evidence>
<name>A0ABW4ZPP8_9SPHI</name>
<feature type="domain" description="TonB-dependent receptor-like beta-barrel" evidence="13">
    <location>
        <begin position="374"/>
        <end position="842"/>
    </location>
</feature>
<keyword evidence="6" id="KW-0408">Iron</keyword>
<dbReference type="InterPro" id="IPR008969">
    <property type="entry name" value="CarboxyPept-like_regulatory"/>
</dbReference>
<dbReference type="PANTHER" id="PTHR32552">
    <property type="entry name" value="FERRICHROME IRON RECEPTOR-RELATED"/>
    <property type="match status" value="1"/>
</dbReference>
<dbReference type="SUPFAM" id="SSF49464">
    <property type="entry name" value="Carboxypeptidase regulatory domain-like"/>
    <property type="match status" value="1"/>
</dbReference>
<comment type="caution">
    <text evidence="15">The sequence shown here is derived from an EMBL/GenBank/DDBJ whole genome shotgun (WGS) entry which is preliminary data.</text>
</comment>